<feature type="compositionally biased region" description="Low complexity" evidence="11">
    <location>
        <begin position="13"/>
        <end position="25"/>
    </location>
</feature>
<evidence type="ECO:0000256" key="4">
    <source>
        <dbReference type="ARBA" id="ARBA00022679"/>
    </source>
</evidence>
<accession>A0A0K0FL24</accession>
<evidence type="ECO:0000259" key="12">
    <source>
        <dbReference type="PROSITE" id="PS50280"/>
    </source>
</evidence>
<keyword evidence="4" id="KW-0808">Transferase</keyword>
<evidence type="ECO:0000256" key="11">
    <source>
        <dbReference type="SAM" id="MobiDB-lite"/>
    </source>
</evidence>
<keyword evidence="6" id="KW-0156">Chromatin regulator</keyword>
<dbReference type="PANTHER" id="PTHR45814">
    <property type="entry name" value="HISTONE-LYSINE N-METHYLTRANSFERASE SETD1"/>
    <property type="match status" value="1"/>
</dbReference>
<evidence type="ECO:0000256" key="2">
    <source>
        <dbReference type="ARBA" id="ARBA00012182"/>
    </source>
</evidence>
<dbReference type="SUPFAM" id="SSF82199">
    <property type="entry name" value="SET domain"/>
    <property type="match status" value="1"/>
</dbReference>
<organism evidence="14 15">
    <name type="scientific">Strongyloides venezuelensis</name>
    <name type="common">Threadworm</name>
    <dbReference type="NCBI Taxonomy" id="75913"/>
    <lineage>
        <taxon>Eukaryota</taxon>
        <taxon>Metazoa</taxon>
        <taxon>Ecdysozoa</taxon>
        <taxon>Nematoda</taxon>
        <taxon>Chromadorea</taxon>
        <taxon>Rhabditida</taxon>
        <taxon>Tylenchina</taxon>
        <taxon>Panagrolaimomorpha</taxon>
        <taxon>Strongyloidoidea</taxon>
        <taxon>Strongyloididae</taxon>
        <taxon>Strongyloides</taxon>
    </lineage>
</organism>
<dbReference type="EC" id="2.1.1.354" evidence="2"/>
<reference evidence="15" key="2">
    <citation type="submission" date="2015-08" db="UniProtKB">
        <authorList>
            <consortium name="WormBaseParasite"/>
        </authorList>
    </citation>
    <scope>IDENTIFICATION</scope>
</reference>
<dbReference type="InterPro" id="IPR044570">
    <property type="entry name" value="Set1-like"/>
</dbReference>
<name>A0A0K0FL24_STRVS</name>
<protein>
    <recommendedName>
        <fullName evidence="2">[histone H3]-lysine(4) N-trimethyltransferase</fullName>
        <ecNumber evidence="2">2.1.1.354</ecNumber>
    </recommendedName>
</protein>
<evidence type="ECO:0000256" key="8">
    <source>
        <dbReference type="ARBA" id="ARBA00047571"/>
    </source>
</evidence>
<dbReference type="GO" id="GO:0048188">
    <property type="term" value="C:Set1C/COMPASS complex"/>
    <property type="evidence" value="ECO:0007669"/>
    <property type="project" value="TreeGrafter"/>
</dbReference>
<evidence type="ECO:0000256" key="5">
    <source>
        <dbReference type="ARBA" id="ARBA00022691"/>
    </source>
</evidence>
<comment type="catalytic activity">
    <reaction evidence="9">
        <text>N(6)-methyl-L-lysyl(4)-[histone H3] + S-adenosyl-L-methionine = N(6),N(6)-dimethyl-L-lysyl(4)-[histone H3] + S-adenosyl-L-homocysteine + H(+)</text>
        <dbReference type="Rhea" id="RHEA:60268"/>
        <dbReference type="Rhea" id="RHEA-COMP:15540"/>
        <dbReference type="Rhea" id="RHEA-COMP:15543"/>
        <dbReference type="ChEBI" id="CHEBI:15378"/>
        <dbReference type="ChEBI" id="CHEBI:57856"/>
        <dbReference type="ChEBI" id="CHEBI:59789"/>
        <dbReference type="ChEBI" id="CHEBI:61929"/>
        <dbReference type="ChEBI" id="CHEBI:61976"/>
    </reaction>
</comment>
<evidence type="ECO:0000313" key="15">
    <source>
        <dbReference type="WBParaSite" id="SVE_0973800.1"/>
    </source>
</evidence>
<evidence type="ECO:0000259" key="13">
    <source>
        <dbReference type="PROSITE" id="PS50868"/>
    </source>
</evidence>
<keyword evidence="14" id="KW-1185">Reference proteome</keyword>
<evidence type="ECO:0000256" key="6">
    <source>
        <dbReference type="ARBA" id="ARBA00022853"/>
    </source>
</evidence>
<evidence type="ECO:0000313" key="14">
    <source>
        <dbReference type="Proteomes" id="UP000035680"/>
    </source>
</evidence>
<sequence length="446" mass="51766">MGSTFLNVPTFASENDNNSNKKNSGNWSLLNQVYEKIAKNEEEQKNKRKRKYRKSVSDVVDYVAEKTNKNECIMNKNHKMDTFKKQPEYSTYKNNNVCIKKVTNVEETEKKEIKKKSFHDSKNHNDLNNLDIKNNLLHSQHLQQNNCHNFKNNIGDKVKSKQCLQVVIPSKIINKKKIQYNNVNIGSSLNSSSLKSKFSIQCKYDSTVVPMNKFKEEVHTCARLQPYGNYNNNVEEKKIIVNGLKNGKDLMSLPKLPISSFKHKRQITNSDILDPEVHGHAISKKAMVETSAYSRYQIMLSEWRHYVRMVKSKVHGFGLVANVDIPENTYIIEYTGEQIRYEIANIREKKYTKSGLGVYFFQIDNDYVVDATFYGSCSRYMNHSCEANCIAHVIDINEKKKIIMISSRDIKKGEELVYDYKFDREEGSDNRIPCHCGAKKCKKWIN</sequence>
<reference evidence="14" key="1">
    <citation type="submission" date="2014-07" db="EMBL/GenBank/DDBJ databases">
        <authorList>
            <person name="Martin A.A"/>
            <person name="De Silva N."/>
        </authorList>
    </citation>
    <scope>NUCLEOTIDE SEQUENCE</scope>
</reference>
<feature type="region of interest" description="Disordered" evidence="11">
    <location>
        <begin position="1"/>
        <end position="25"/>
    </location>
</feature>
<dbReference type="PROSITE" id="PS50868">
    <property type="entry name" value="POST_SET"/>
    <property type="match status" value="1"/>
</dbReference>
<dbReference type="PROSITE" id="PS50280">
    <property type="entry name" value="SET"/>
    <property type="match status" value="1"/>
</dbReference>
<keyword evidence="7" id="KW-0539">Nucleus</keyword>
<dbReference type="WBParaSite" id="SVE_0973800.1">
    <property type="protein sequence ID" value="SVE_0973800.1"/>
    <property type="gene ID" value="SVE_0973800"/>
</dbReference>
<feature type="compositionally biased region" description="Polar residues" evidence="11">
    <location>
        <begin position="1"/>
        <end position="12"/>
    </location>
</feature>
<evidence type="ECO:0000256" key="9">
    <source>
        <dbReference type="ARBA" id="ARBA00047583"/>
    </source>
</evidence>
<dbReference type="SMART" id="SM00508">
    <property type="entry name" value="PostSET"/>
    <property type="match status" value="1"/>
</dbReference>
<proteinExistence type="predicted"/>
<dbReference type="GO" id="GO:0032259">
    <property type="term" value="P:methylation"/>
    <property type="evidence" value="ECO:0007669"/>
    <property type="project" value="UniProtKB-KW"/>
</dbReference>
<dbReference type="Proteomes" id="UP000035680">
    <property type="component" value="Unassembled WGS sequence"/>
</dbReference>
<evidence type="ECO:0000256" key="10">
    <source>
        <dbReference type="ARBA" id="ARBA00049129"/>
    </source>
</evidence>
<evidence type="ECO:0000256" key="1">
    <source>
        <dbReference type="ARBA" id="ARBA00004123"/>
    </source>
</evidence>
<dbReference type="Pfam" id="PF00856">
    <property type="entry name" value="SET"/>
    <property type="match status" value="1"/>
</dbReference>
<dbReference type="GO" id="GO:0140999">
    <property type="term" value="F:histone H3K4 trimethyltransferase activity"/>
    <property type="evidence" value="ECO:0007669"/>
    <property type="project" value="UniProtKB-EC"/>
</dbReference>
<evidence type="ECO:0000256" key="7">
    <source>
        <dbReference type="ARBA" id="ARBA00023242"/>
    </source>
</evidence>
<dbReference type="Gene3D" id="2.170.270.10">
    <property type="entry name" value="SET domain"/>
    <property type="match status" value="1"/>
</dbReference>
<dbReference type="STRING" id="75913.A0A0K0FL24"/>
<keyword evidence="3" id="KW-0489">Methyltransferase</keyword>
<dbReference type="SMART" id="SM00317">
    <property type="entry name" value="SET"/>
    <property type="match status" value="1"/>
</dbReference>
<dbReference type="PANTHER" id="PTHR45814:SF2">
    <property type="entry name" value="HISTONE-LYSINE N-METHYLTRANSFERASE SETD1"/>
    <property type="match status" value="1"/>
</dbReference>
<comment type="catalytic activity">
    <reaction evidence="8">
        <text>L-lysyl(4)-[histone H3] + 3 S-adenosyl-L-methionine = N(6),N(6),N(6)-trimethyl-L-lysyl(4)-[histone H3] + 3 S-adenosyl-L-homocysteine + 3 H(+)</text>
        <dbReference type="Rhea" id="RHEA:60260"/>
        <dbReference type="Rhea" id="RHEA-COMP:15537"/>
        <dbReference type="Rhea" id="RHEA-COMP:15547"/>
        <dbReference type="ChEBI" id="CHEBI:15378"/>
        <dbReference type="ChEBI" id="CHEBI:29969"/>
        <dbReference type="ChEBI" id="CHEBI:57856"/>
        <dbReference type="ChEBI" id="CHEBI:59789"/>
        <dbReference type="ChEBI" id="CHEBI:61961"/>
        <dbReference type="EC" id="2.1.1.354"/>
    </reaction>
</comment>
<dbReference type="AlphaFoldDB" id="A0A0K0FL24"/>
<comment type="catalytic activity">
    <reaction evidence="10">
        <text>N(6),N(6)-dimethyl-L-lysyl(4)-[histone H3] + S-adenosyl-L-methionine = N(6),N(6),N(6)-trimethyl-L-lysyl(4)-[histone H3] + S-adenosyl-L-homocysteine + H(+)</text>
        <dbReference type="Rhea" id="RHEA:60272"/>
        <dbReference type="Rhea" id="RHEA-COMP:15537"/>
        <dbReference type="Rhea" id="RHEA-COMP:15540"/>
        <dbReference type="ChEBI" id="CHEBI:15378"/>
        <dbReference type="ChEBI" id="CHEBI:57856"/>
        <dbReference type="ChEBI" id="CHEBI:59789"/>
        <dbReference type="ChEBI" id="CHEBI:61961"/>
        <dbReference type="ChEBI" id="CHEBI:61976"/>
    </reaction>
</comment>
<dbReference type="InterPro" id="IPR003616">
    <property type="entry name" value="Post-SET_dom"/>
</dbReference>
<dbReference type="InterPro" id="IPR046341">
    <property type="entry name" value="SET_dom_sf"/>
</dbReference>
<feature type="domain" description="Post-SET" evidence="13">
    <location>
        <begin position="430"/>
        <end position="446"/>
    </location>
</feature>
<feature type="domain" description="SET" evidence="12">
    <location>
        <begin position="305"/>
        <end position="421"/>
    </location>
</feature>
<evidence type="ECO:0000256" key="3">
    <source>
        <dbReference type="ARBA" id="ARBA00022603"/>
    </source>
</evidence>
<comment type="subcellular location">
    <subcellularLocation>
        <location evidence="1">Nucleus</location>
    </subcellularLocation>
</comment>
<dbReference type="InterPro" id="IPR001214">
    <property type="entry name" value="SET_dom"/>
</dbReference>
<keyword evidence="5" id="KW-0949">S-adenosyl-L-methionine</keyword>